<dbReference type="RefSeq" id="WP_100992273.1">
    <property type="nucleotide sequence ID" value="NZ_CP025096.1"/>
</dbReference>
<keyword evidence="5 8" id="KW-0812">Transmembrane</keyword>
<feature type="transmembrane region" description="Helical" evidence="8">
    <location>
        <begin position="303"/>
        <end position="322"/>
    </location>
</feature>
<keyword evidence="10" id="KW-1185">Reference proteome</keyword>
<dbReference type="GO" id="GO:0022857">
    <property type="term" value="F:transmembrane transporter activity"/>
    <property type="evidence" value="ECO:0007669"/>
    <property type="project" value="InterPro"/>
</dbReference>
<keyword evidence="3" id="KW-1003">Cell membrane</keyword>
<dbReference type="CDD" id="cd06579">
    <property type="entry name" value="TM_PBP1_transp_AraH_like"/>
    <property type="match status" value="1"/>
</dbReference>
<name>A0A2K8Z793_9BACT</name>
<reference evidence="9 10" key="1">
    <citation type="submission" date="2017-11" db="EMBL/GenBank/DDBJ databases">
        <title>Taxonomic description and genome sequences of Spirosoma HA7 sp. nov., isolated from pollen microhabitat of Corylus avellana.</title>
        <authorList>
            <person name="Ambika Manirajan B."/>
            <person name="Suarez C."/>
            <person name="Ratering S."/>
            <person name="Geissler-Plaum R."/>
            <person name="Cardinale M."/>
            <person name="Sylvia S."/>
        </authorList>
    </citation>
    <scope>NUCLEOTIDE SEQUENCE [LARGE SCALE GENOMIC DNA]</scope>
    <source>
        <strain evidence="9 10">HA7</strain>
    </source>
</reference>
<evidence type="ECO:0000256" key="3">
    <source>
        <dbReference type="ARBA" id="ARBA00022475"/>
    </source>
</evidence>
<evidence type="ECO:0000256" key="8">
    <source>
        <dbReference type="SAM" id="Phobius"/>
    </source>
</evidence>
<evidence type="ECO:0000256" key="1">
    <source>
        <dbReference type="ARBA" id="ARBA00004651"/>
    </source>
</evidence>
<dbReference type="AlphaFoldDB" id="A0A2K8Z793"/>
<evidence type="ECO:0000256" key="6">
    <source>
        <dbReference type="ARBA" id="ARBA00022989"/>
    </source>
</evidence>
<dbReference type="PANTHER" id="PTHR32196:SF21">
    <property type="entry name" value="ABC TRANSPORTER PERMEASE PROTEIN YPHD-RELATED"/>
    <property type="match status" value="1"/>
</dbReference>
<evidence type="ECO:0000256" key="7">
    <source>
        <dbReference type="ARBA" id="ARBA00023136"/>
    </source>
</evidence>
<dbReference type="OrthoDB" id="9784538at2"/>
<feature type="transmembrane region" description="Helical" evidence="8">
    <location>
        <begin position="224"/>
        <end position="241"/>
    </location>
</feature>
<dbReference type="KEGG" id="spir:CWM47_30080"/>
<feature type="transmembrane region" description="Helical" evidence="8">
    <location>
        <begin position="172"/>
        <end position="193"/>
    </location>
</feature>
<dbReference type="GO" id="GO:0005886">
    <property type="term" value="C:plasma membrane"/>
    <property type="evidence" value="ECO:0007669"/>
    <property type="project" value="UniProtKB-SubCell"/>
</dbReference>
<sequence>MKNSITSYLSKPENSYKARIRGIGQYGLLIAFIVICLTLTTITPKFLTVQNLMIIVTQVSINALLAFGVTFVIIAGGIDLSIGSMVAVTGVVAASFAHPDTYPVAVPLLAGLVSGLLFGAVNGFIITRSKVPPFIVTLGTMTIGRGLALILSKGRPISNLSDSFNFLGGGKILGVPTLIIILIVLFIGCSIVLKRTVLGRYIYAVGGNEQAARASGIQLNKVKMVVYTLCGGLAALAGILLTSRITTGQPNAGTGFELDAIAAAIIGGTSTSGGTGTITGTLLGALLIGVISNGLDLLNVTSYYQQVVMGAIIIGAVVLDSMNQTNKG</sequence>
<feature type="transmembrane region" description="Helical" evidence="8">
    <location>
        <begin position="134"/>
        <end position="152"/>
    </location>
</feature>
<dbReference type="PANTHER" id="PTHR32196">
    <property type="entry name" value="ABC TRANSPORTER PERMEASE PROTEIN YPHD-RELATED-RELATED"/>
    <property type="match status" value="1"/>
</dbReference>
<keyword evidence="6 8" id="KW-1133">Transmembrane helix</keyword>
<evidence type="ECO:0000256" key="2">
    <source>
        <dbReference type="ARBA" id="ARBA00022448"/>
    </source>
</evidence>
<proteinExistence type="predicted"/>
<feature type="transmembrane region" description="Helical" evidence="8">
    <location>
        <begin position="52"/>
        <end position="73"/>
    </location>
</feature>
<keyword evidence="2" id="KW-0813">Transport</keyword>
<feature type="transmembrane region" description="Helical" evidence="8">
    <location>
        <begin position="104"/>
        <end position="127"/>
    </location>
</feature>
<dbReference type="InterPro" id="IPR001851">
    <property type="entry name" value="ABC_transp_permease"/>
</dbReference>
<gene>
    <name evidence="9" type="ORF">CWM47_30080</name>
</gene>
<keyword evidence="7 8" id="KW-0472">Membrane</keyword>
<evidence type="ECO:0000256" key="4">
    <source>
        <dbReference type="ARBA" id="ARBA00022519"/>
    </source>
</evidence>
<dbReference type="Pfam" id="PF02653">
    <property type="entry name" value="BPD_transp_2"/>
    <property type="match status" value="1"/>
</dbReference>
<organism evidence="9 10">
    <name type="scientific">Spirosoma pollinicola</name>
    <dbReference type="NCBI Taxonomy" id="2057025"/>
    <lineage>
        <taxon>Bacteria</taxon>
        <taxon>Pseudomonadati</taxon>
        <taxon>Bacteroidota</taxon>
        <taxon>Cytophagia</taxon>
        <taxon>Cytophagales</taxon>
        <taxon>Cytophagaceae</taxon>
        <taxon>Spirosoma</taxon>
    </lineage>
</organism>
<dbReference type="EMBL" id="CP025096">
    <property type="protein sequence ID" value="AUD05720.1"/>
    <property type="molecule type" value="Genomic_DNA"/>
</dbReference>
<keyword evidence="4" id="KW-0997">Cell inner membrane</keyword>
<dbReference type="Proteomes" id="UP000232883">
    <property type="component" value="Chromosome"/>
</dbReference>
<evidence type="ECO:0000313" key="10">
    <source>
        <dbReference type="Proteomes" id="UP000232883"/>
    </source>
</evidence>
<comment type="subcellular location">
    <subcellularLocation>
        <location evidence="1">Cell membrane</location>
        <topology evidence="1">Multi-pass membrane protein</topology>
    </subcellularLocation>
</comment>
<feature type="transmembrane region" description="Helical" evidence="8">
    <location>
        <begin position="80"/>
        <end position="98"/>
    </location>
</feature>
<protein>
    <submittedName>
        <fullName evidence="9">Ribose ABC transporter permease</fullName>
    </submittedName>
</protein>
<feature type="transmembrane region" description="Helical" evidence="8">
    <location>
        <begin position="26"/>
        <end position="46"/>
    </location>
</feature>
<evidence type="ECO:0000313" key="9">
    <source>
        <dbReference type="EMBL" id="AUD05720.1"/>
    </source>
</evidence>
<evidence type="ECO:0000256" key="5">
    <source>
        <dbReference type="ARBA" id="ARBA00022692"/>
    </source>
</evidence>
<accession>A0A2K8Z793</accession>